<name>A0A7W6DHH6_9SPHN</name>
<protein>
    <submittedName>
        <fullName evidence="2">Uncharacterized protein</fullName>
    </submittedName>
</protein>
<keyword evidence="3" id="KW-1185">Reference proteome</keyword>
<accession>A0A7W6DHH6</accession>
<reference evidence="2 3" key="1">
    <citation type="submission" date="2020-08" db="EMBL/GenBank/DDBJ databases">
        <title>Genomic Encyclopedia of Type Strains, Phase IV (KMG-IV): sequencing the most valuable type-strain genomes for metagenomic binning, comparative biology and taxonomic classification.</title>
        <authorList>
            <person name="Goeker M."/>
        </authorList>
    </citation>
    <scope>NUCLEOTIDE SEQUENCE [LARGE SCALE GENOMIC DNA]</scope>
    <source>
        <strain evidence="2 3">DSM 29348</strain>
    </source>
</reference>
<dbReference type="Proteomes" id="UP000552757">
    <property type="component" value="Unassembled WGS sequence"/>
</dbReference>
<sequence length="34" mass="3627">MIQSPVHPEISGRNRTLHLADAPGKGWKQGKGGC</sequence>
<evidence type="ECO:0000313" key="3">
    <source>
        <dbReference type="Proteomes" id="UP000552757"/>
    </source>
</evidence>
<proteinExistence type="predicted"/>
<evidence type="ECO:0000256" key="1">
    <source>
        <dbReference type="SAM" id="MobiDB-lite"/>
    </source>
</evidence>
<evidence type="ECO:0000313" key="2">
    <source>
        <dbReference type="EMBL" id="MBB3980712.1"/>
    </source>
</evidence>
<dbReference type="EMBL" id="JACIEB010000001">
    <property type="protein sequence ID" value="MBB3980712.1"/>
    <property type="molecule type" value="Genomic_DNA"/>
</dbReference>
<organism evidence="2 3">
    <name type="scientific">Sphingobium fontiphilum</name>
    <dbReference type="NCBI Taxonomy" id="944425"/>
    <lineage>
        <taxon>Bacteria</taxon>
        <taxon>Pseudomonadati</taxon>
        <taxon>Pseudomonadota</taxon>
        <taxon>Alphaproteobacteria</taxon>
        <taxon>Sphingomonadales</taxon>
        <taxon>Sphingomonadaceae</taxon>
        <taxon>Sphingobium</taxon>
    </lineage>
</organism>
<comment type="caution">
    <text evidence="2">The sequence shown here is derived from an EMBL/GenBank/DDBJ whole genome shotgun (WGS) entry which is preliminary data.</text>
</comment>
<feature type="region of interest" description="Disordered" evidence="1">
    <location>
        <begin position="1"/>
        <end position="34"/>
    </location>
</feature>
<gene>
    <name evidence="2" type="ORF">GGR44_000343</name>
</gene>
<dbReference type="AlphaFoldDB" id="A0A7W6DHH6"/>